<dbReference type="PATRIC" id="fig|1123057.7.peg.3929"/>
<dbReference type="Gene3D" id="1.10.1130.10">
    <property type="entry name" value="Flavocytochrome C3, Chain A"/>
    <property type="match status" value="1"/>
</dbReference>
<evidence type="ECO:0000259" key="13">
    <source>
        <dbReference type="PROSITE" id="PS51007"/>
    </source>
</evidence>
<comment type="catalytic activity">
    <reaction evidence="10">
        <text>6 Fe(III)-[cytochrome c] + NH4(+) + 2 H2O = 6 Fe(II)-[cytochrome c] + nitrite + 8 H(+)</text>
        <dbReference type="Rhea" id="RHEA:13089"/>
        <dbReference type="Rhea" id="RHEA-COMP:10350"/>
        <dbReference type="Rhea" id="RHEA-COMP:14399"/>
        <dbReference type="ChEBI" id="CHEBI:15377"/>
        <dbReference type="ChEBI" id="CHEBI:15378"/>
        <dbReference type="ChEBI" id="CHEBI:16301"/>
        <dbReference type="ChEBI" id="CHEBI:28938"/>
        <dbReference type="ChEBI" id="CHEBI:29033"/>
        <dbReference type="ChEBI" id="CHEBI:29034"/>
        <dbReference type="EC" id="1.7.2.2"/>
    </reaction>
</comment>
<dbReference type="InterPro" id="IPR003321">
    <property type="entry name" value="Cyt_c552"/>
</dbReference>
<reference evidence="14 15" key="1">
    <citation type="journal article" date="2013" name="Genome Announc.">
        <title>Draft Genome Sequence of the Psychrophilic and Alkaliphilic Rhodonellum psychrophilum Strain GCM71T.</title>
        <authorList>
            <person name="Hauptmann A.L."/>
            <person name="Glaring M.A."/>
            <person name="Hallin P.F."/>
            <person name="Prieme A."/>
            <person name="Stougaard P."/>
        </authorList>
    </citation>
    <scope>NUCLEOTIDE SEQUENCE [LARGE SCALE GENOMIC DNA]</scope>
    <source>
        <strain evidence="14 15">GCM71</strain>
    </source>
</reference>
<dbReference type="InterPro" id="IPR009056">
    <property type="entry name" value="Cyt_c-like_dom"/>
</dbReference>
<dbReference type="GO" id="GO:0046872">
    <property type="term" value="F:metal ion binding"/>
    <property type="evidence" value="ECO:0007669"/>
    <property type="project" value="UniProtKB-KW"/>
</dbReference>
<dbReference type="EC" id="1.7.2.2" evidence="3"/>
<dbReference type="SUPFAM" id="SSF48695">
    <property type="entry name" value="Multiheme cytochromes"/>
    <property type="match status" value="1"/>
</dbReference>
<organism evidence="14 15">
    <name type="scientific">Rhodonellum psychrophilum GCM71 = DSM 17998</name>
    <dbReference type="NCBI Taxonomy" id="1123057"/>
    <lineage>
        <taxon>Bacteria</taxon>
        <taxon>Pseudomonadati</taxon>
        <taxon>Bacteroidota</taxon>
        <taxon>Cytophagia</taxon>
        <taxon>Cytophagales</taxon>
        <taxon>Cytophagaceae</taxon>
        <taxon>Rhodonellum</taxon>
    </lineage>
</organism>
<evidence type="ECO:0000256" key="11">
    <source>
        <dbReference type="PROSITE-ProRule" id="PRU00433"/>
    </source>
</evidence>
<dbReference type="eggNOG" id="COG3303">
    <property type="taxonomic scope" value="Bacteria"/>
</dbReference>
<protein>
    <recommendedName>
        <fullName evidence="3">nitrite reductase (cytochrome; ammonia-forming)</fullName>
        <ecNumber evidence="3">1.7.2.2</ecNumber>
    </recommendedName>
</protein>
<keyword evidence="12" id="KW-0472">Membrane</keyword>
<dbReference type="Gene3D" id="1.20.140.10">
    <property type="entry name" value="Butyryl-CoA Dehydrogenase, subunit A, domain 3"/>
    <property type="match status" value="1"/>
</dbReference>
<evidence type="ECO:0000256" key="8">
    <source>
        <dbReference type="ARBA" id="ARBA00023002"/>
    </source>
</evidence>
<evidence type="ECO:0000256" key="10">
    <source>
        <dbReference type="ARBA" id="ARBA00049131"/>
    </source>
</evidence>
<keyword evidence="4 11" id="KW-0349">Heme</keyword>
<dbReference type="GO" id="GO:0019645">
    <property type="term" value="P:anaerobic electron transport chain"/>
    <property type="evidence" value="ECO:0007669"/>
    <property type="project" value="TreeGrafter"/>
</dbReference>
<dbReference type="GO" id="GO:0042279">
    <property type="term" value="F:nitrite reductase (cytochrome, ammonia-forming) activity"/>
    <property type="evidence" value="ECO:0007669"/>
    <property type="project" value="UniProtKB-EC"/>
</dbReference>
<dbReference type="GO" id="GO:0030288">
    <property type="term" value="C:outer membrane-bounded periplasmic space"/>
    <property type="evidence" value="ECO:0007669"/>
    <property type="project" value="TreeGrafter"/>
</dbReference>
<dbReference type="PANTHER" id="PTHR30633">
    <property type="entry name" value="CYTOCHROME C-552 RESPIRATORY NITRITE REDUCTASE"/>
    <property type="match status" value="1"/>
</dbReference>
<dbReference type="InterPro" id="IPR036280">
    <property type="entry name" value="Multihaem_cyt_sf"/>
</dbReference>
<evidence type="ECO:0000313" key="14">
    <source>
        <dbReference type="EMBL" id="ERM81186.1"/>
    </source>
</evidence>
<comment type="caution">
    <text evidence="14">The sequence shown here is derived from an EMBL/GenBank/DDBJ whole genome shotgun (WGS) entry which is preliminary data.</text>
</comment>
<evidence type="ECO:0000256" key="12">
    <source>
        <dbReference type="SAM" id="Phobius"/>
    </source>
</evidence>
<dbReference type="CDD" id="cd00548">
    <property type="entry name" value="NrfA-like"/>
    <property type="match status" value="1"/>
</dbReference>
<evidence type="ECO:0000256" key="2">
    <source>
        <dbReference type="ARBA" id="ARBA00009288"/>
    </source>
</evidence>
<sequence length="513" mass="57720">MPCRKKTKKHYLKNKSIMKNWILFIATGVAVFLLAMLAYSIMDRRAEARFAYQPQVEIQGIEPRDSIWGLNFPRQYQSYMKTGPSPHQSGSDADRPGDMLEDNPEMVILWAGYAFSKGYGEPRGHGHALDDVRSSIRIGAPMEAGDGVMPSTCWTCKSPDVPRLMSEMGVTEFYSKKLSDLGNEVINPIGCADCHNPETMNLTITRPALVEAYEAMGKDINQASHQEMRNLVCAQCHVEYYFDKTKPGKEGAQYLTFPWADGLDVESVEAYYDKIDFTDWVHPLSKARMLKAQHPDYELYSMSVHAKRGVSCADCHMPYKTEGGQKFTDHHIASPLQNVENSCFVCHREKVSDLVADVHERQSKLKVANQRLQRQIAMAHLEAEKAWQLGATEAQMANILKGIRHAQWRWDYVAASHGAGFHAPIEANRILASSSSIIQETRIELTRVLAILGHIKALDTPDLDSKAALQAYIGVDLGKEKAQKANFLEQVVPKWLQEGKAREAQKPVRSINR</sequence>
<proteinExistence type="inferred from homology"/>
<keyword evidence="15" id="KW-1185">Reference proteome</keyword>
<comment type="similarity">
    <text evidence="2">Belongs to the cytochrome c-552 family.</text>
</comment>
<keyword evidence="8" id="KW-0560">Oxidoreductase</keyword>
<gene>
    <name evidence="14" type="ORF">P872_20325</name>
</gene>
<keyword evidence="6" id="KW-0732">Signal</keyword>
<evidence type="ECO:0000313" key="15">
    <source>
        <dbReference type="Proteomes" id="UP000016843"/>
    </source>
</evidence>
<evidence type="ECO:0000256" key="4">
    <source>
        <dbReference type="ARBA" id="ARBA00022617"/>
    </source>
</evidence>
<keyword evidence="5 11" id="KW-0479">Metal-binding</keyword>
<evidence type="ECO:0000256" key="3">
    <source>
        <dbReference type="ARBA" id="ARBA00011887"/>
    </source>
</evidence>
<evidence type="ECO:0000256" key="1">
    <source>
        <dbReference type="ARBA" id="ARBA00004196"/>
    </source>
</evidence>
<comment type="subcellular location">
    <subcellularLocation>
        <location evidence="1">Cell envelope</location>
    </subcellularLocation>
</comment>
<dbReference type="GO" id="GO:0009055">
    <property type="term" value="F:electron transfer activity"/>
    <property type="evidence" value="ECO:0007669"/>
    <property type="project" value="InterPro"/>
</dbReference>
<feature type="domain" description="Cytochrome c" evidence="13">
    <location>
        <begin position="177"/>
        <end position="276"/>
    </location>
</feature>
<accession>U5BX38</accession>
<keyword evidence="12" id="KW-0812">Transmembrane</keyword>
<keyword evidence="7" id="KW-0106">Calcium</keyword>
<dbReference type="Proteomes" id="UP000016843">
    <property type="component" value="Unassembled WGS sequence"/>
</dbReference>
<keyword evidence="9 11" id="KW-0408">Iron</keyword>
<dbReference type="EMBL" id="AWXR01000059">
    <property type="protein sequence ID" value="ERM81186.1"/>
    <property type="molecule type" value="Genomic_DNA"/>
</dbReference>
<dbReference type="PROSITE" id="PS51007">
    <property type="entry name" value="CYTC"/>
    <property type="match status" value="1"/>
</dbReference>
<dbReference type="AlphaFoldDB" id="U5BX38"/>
<keyword evidence="12" id="KW-1133">Transmembrane helix</keyword>
<dbReference type="PIRSF" id="PIRSF000243">
    <property type="entry name" value="Cyt_c552"/>
    <property type="match status" value="1"/>
</dbReference>
<name>U5BX38_9BACT</name>
<evidence type="ECO:0000256" key="7">
    <source>
        <dbReference type="ARBA" id="ARBA00022837"/>
    </source>
</evidence>
<evidence type="ECO:0000256" key="9">
    <source>
        <dbReference type="ARBA" id="ARBA00023004"/>
    </source>
</evidence>
<evidence type="ECO:0000256" key="5">
    <source>
        <dbReference type="ARBA" id="ARBA00022723"/>
    </source>
</evidence>
<dbReference type="Pfam" id="PF02335">
    <property type="entry name" value="Cytochrom_C552"/>
    <property type="match status" value="1"/>
</dbReference>
<dbReference type="GO" id="GO:0020037">
    <property type="term" value="F:heme binding"/>
    <property type="evidence" value="ECO:0007669"/>
    <property type="project" value="InterPro"/>
</dbReference>
<feature type="transmembrane region" description="Helical" evidence="12">
    <location>
        <begin position="21"/>
        <end position="42"/>
    </location>
</feature>
<dbReference type="PANTHER" id="PTHR30633:SF0">
    <property type="entry name" value="CYTOCHROME C-552"/>
    <property type="match status" value="1"/>
</dbReference>
<evidence type="ECO:0000256" key="6">
    <source>
        <dbReference type="ARBA" id="ARBA00022729"/>
    </source>
</evidence>